<feature type="compositionally biased region" description="Low complexity" evidence="2">
    <location>
        <begin position="93"/>
        <end position="104"/>
    </location>
</feature>
<feature type="region of interest" description="Disordered" evidence="2">
    <location>
        <begin position="30"/>
        <end position="114"/>
    </location>
</feature>
<keyword evidence="4" id="KW-1185">Reference proteome</keyword>
<feature type="compositionally biased region" description="Low complexity" evidence="2">
    <location>
        <begin position="75"/>
        <end position="84"/>
    </location>
</feature>
<name>A0ABX1EH09_9PROT</name>
<gene>
    <name evidence="3" type="ORF">HEQ75_24980</name>
</gene>
<accession>A0ABX1EH09</accession>
<evidence type="ECO:0000313" key="3">
    <source>
        <dbReference type="EMBL" id="NKC34135.1"/>
    </source>
</evidence>
<feature type="non-terminal residue" evidence="3">
    <location>
        <position position="256"/>
    </location>
</feature>
<evidence type="ECO:0000313" key="4">
    <source>
        <dbReference type="Proteomes" id="UP000787635"/>
    </source>
</evidence>
<sequence length="256" mass="26593">MTASGRALLIVVVVGAGLATFVATRFVPNEPVAEPQQRPVAEPPSRPVAEPQQRLVAEPPSRHVAEPQQRPVAEPQQRPVAEAPRPAPPAAAPAPSLAPGRATPPATPEPPRFDVVRVGARGGVVVAGRAAAGAEVILLEDGQEIGRARADARGEWVILPTDPLRPGTRQFALRAVIGGVEMAGPDMVVVVVPEAPLVADAPRPELEAARRQAAAEAEARRVAEAEAQRAQALLEAAAREVAQRRAEAAAAQAARA</sequence>
<reference evidence="3 4" key="1">
    <citation type="submission" date="2020-03" db="EMBL/GenBank/DDBJ databases">
        <title>Roseomonas selenitidurans sp. nov. isolated from urban soil.</title>
        <authorList>
            <person name="Liu H."/>
        </authorList>
    </citation>
    <scope>NUCLEOTIDE SEQUENCE [LARGE SCALE GENOMIC DNA]</scope>
    <source>
        <strain evidence="3 4">BU-1</strain>
    </source>
</reference>
<protein>
    <recommendedName>
        <fullName evidence="5">Carboxypeptidase regulatory-like domain-containing protein</fullName>
    </recommendedName>
</protein>
<comment type="caution">
    <text evidence="3">The sequence shown here is derived from an EMBL/GenBank/DDBJ whole genome shotgun (WGS) entry which is preliminary data.</text>
</comment>
<dbReference type="Gene3D" id="2.60.40.10">
    <property type="entry name" value="Immunoglobulins"/>
    <property type="match status" value="1"/>
</dbReference>
<feature type="coiled-coil region" evidence="1">
    <location>
        <begin position="206"/>
        <end position="254"/>
    </location>
</feature>
<evidence type="ECO:0000256" key="1">
    <source>
        <dbReference type="SAM" id="Coils"/>
    </source>
</evidence>
<dbReference type="InterPro" id="IPR013783">
    <property type="entry name" value="Ig-like_fold"/>
</dbReference>
<organism evidence="3 4">
    <name type="scientific">Falsiroseomonas selenitidurans</name>
    <dbReference type="NCBI Taxonomy" id="2716335"/>
    <lineage>
        <taxon>Bacteria</taxon>
        <taxon>Pseudomonadati</taxon>
        <taxon>Pseudomonadota</taxon>
        <taxon>Alphaproteobacteria</taxon>
        <taxon>Acetobacterales</taxon>
        <taxon>Roseomonadaceae</taxon>
        <taxon>Falsiroseomonas</taxon>
    </lineage>
</organism>
<keyword evidence="1" id="KW-0175">Coiled coil</keyword>
<evidence type="ECO:0000256" key="2">
    <source>
        <dbReference type="SAM" id="MobiDB-lite"/>
    </source>
</evidence>
<proteinExistence type="predicted"/>
<dbReference type="EMBL" id="JAAVNE010000067">
    <property type="protein sequence ID" value="NKC34135.1"/>
    <property type="molecule type" value="Genomic_DNA"/>
</dbReference>
<evidence type="ECO:0008006" key="5">
    <source>
        <dbReference type="Google" id="ProtNLM"/>
    </source>
</evidence>
<dbReference type="Proteomes" id="UP000787635">
    <property type="component" value="Unassembled WGS sequence"/>
</dbReference>